<dbReference type="Pfam" id="PF00314">
    <property type="entry name" value="Thaumatin"/>
    <property type="match status" value="1"/>
</dbReference>
<reference evidence="1" key="1">
    <citation type="submission" date="2018-01" db="EMBL/GenBank/DDBJ databases">
        <authorList>
            <person name="Mao J.F."/>
        </authorList>
    </citation>
    <scope>NUCLEOTIDE SEQUENCE</scope>
    <source>
        <strain evidence="1">Huo1</strain>
        <tissue evidence="1">Leaf</tissue>
    </source>
</reference>
<protein>
    <recommendedName>
        <fullName evidence="3">Pathogenesis-related protein 5</fullName>
    </recommendedName>
</protein>
<dbReference type="Proteomes" id="UP000298416">
    <property type="component" value="Unassembled WGS sequence"/>
</dbReference>
<dbReference type="InterPro" id="IPR037176">
    <property type="entry name" value="Osmotin/thaumatin-like_sf"/>
</dbReference>
<proteinExistence type="predicted"/>
<dbReference type="PROSITE" id="PS51367">
    <property type="entry name" value="THAUMATIN_2"/>
    <property type="match status" value="1"/>
</dbReference>
<dbReference type="AlphaFoldDB" id="A0A8X8XJ36"/>
<keyword evidence="2" id="KW-1185">Reference proteome</keyword>
<name>A0A8X8XJ36_SALSN</name>
<dbReference type="EMBL" id="PNBA02000009">
    <property type="protein sequence ID" value="KAG6413514.1"/>
    <property type="molecule type" value="Genomic_DNA"/>
</dbReference>
<accession>A0A8X8XJ36</accession>
<dbReference type="PROSITE" id="PS51257">
    <property type="entry name" value="PROKAR_LIPOPROTEIN"/>
    <property type="match status" value="1"/>
</dbReference>
<comment type="caution">
    <text evidence="1">The sequence shown here is derived from an EMBL/GenBank/DDBJ whole genome shotgun (WGS) entry which is preliminary data.</text>
</comment>
<dbReference type="SUPFAM" id="SSF49870">
    <property type="entry name" value="Osmotin, thaumatin-like protein"/>
    <property type="match status" value="1"/>
</dbReference>
<dbReference type="InterPro" id="IPR001938">
    <property type="entry name" value="Thaumatin"/>
</dbReference>
<dbReference type="Gene3D" id="2.60.110.10">
    <property type="entry name" value="Thaumatin"/>
    <property type="match status" value="1"/>
</dbReference>
<gene>
    <name evidence="1" type="ORF">SASPL_126228</name>
</gene>
<evidence type="ECO:0008006" key="3">
    <source>
        <dbReference type="Google" id="ProtNLM"/>
    </source>
</evidence>
<reference evidence="1" key="2">
    <citation type="submission" date="2020-08" db="EMBL/GenBank/DDBJ databases">
        <title>Plant Genome Project.</title>
        <authorList>
            <person name="Zhang R.-G."/>
        </authorList>
    </citation>
    <scope>NUCLEOTIDE SEQUENCE</scope>
    <source>
        <strain evidence="1">Huo1</strain>
        <tissue evidence="1">Leaf</tissue>
    </source>
</reference>
<organism evidence="1">
    <name type="scientific">Salvia splendens</name>
    <name type="common">Scarlet sage</name>
    <dbReference type="NCBI Taxonomy" id="180675"/>
    <lineage>
        <taxon>Eukaryota</taxon>
        <taxon>Viridiplantae</taxon>
        <taxon>Streptophyta</taxon>
        <taxon>Embryophyta</taxon>
        <taxon>Tracheophyta</taxon>
        <taxon>Spermatophyta</taxon>
        <taxon>Magnoliopsida</taxon>
        <taxon>eudicotyledons</taxon>
        <taxon>Gunneridae</taxon>
        <taxon>Pentapetalae</taxon>
        <taxon>asterids</taxon>
        <taxon>lamiids</taxon>
        <taxon>Lamiales</taxon>
        <taxon>Lamiaceae</taxon>
        <taxon>Nepetoideae</taxon>
        <taxon>Mentheae</taxon>
        <taxon>Salviinae</taxon>
        <taxon>Salvia</taxon>
        <taxon>Salvia subgen. Calosphace</taxon>
        <taxon>core Calosphace</taxon>
    </lineage>
</organism>
<evidence type="ECO:0000313" key="2">
    <source>
        <dbReference type="Proteomes" id="UP000298416"/>
    </source>
</evidence>
<evidence type="ECO:0000313" key="1">
    <source>
        <dbReference type="EMBL" id="KAG6413514.1"/>
    </source>
</evidence>
<dbReference type="SMART" id="SM00205">
    <property type="entry name" value="THN"/>
    <property type="match status" value="1"/>
</dbReference>
<dbReference type="PANTHER" id="PTHR31048">
    <property type="entry name" value="OS03G0233200 PROTEIN"/>
    <property type="match status" value="1"/>
</dbReference>
<sequence>MLIIPKGGTTASSGCSSTGCLVDLNGACPRGLAVAHARETVACRSACEAFGNPAFCCSEAYNTPETCEPSAYSLFFKSACPRSYSYAYDDKTSTFTCTGADYTIIFCPLPYTRGDNSMIVELSWQLDMFGSPRLEGNSISSQLVPVLKICSLNKIAPPIPKKKMTYSFSLFPAKSHPILLNRSLGTASRWPKFGVSREVLHRQMRRFVEGQPLEGFDYEAILGECCKMLVGHMCKFSSAKRPSKLKFFLEDPLNIDTGINMACSCISCYLQHEISGNTEGISTAASSEQKYDVRWEAPQHAVITRLEPSIALLGSFYKYFINVFGLMSCISDTGRSVSG</sequence>